<dbReference type="AlphaFoldDB" id="A0AAV9C485"/>
<dbReference type="GO" id="GO:0072699">
    <property type="term" value="P:protein localization to cortical microtubule cytoskeleton"/>
    <property type="evidence" value="ECO:0007669"/>
    <property type="project" value="TreeGrafter"/>
</dbReference>
<sequence>MREGSIRKYKEFQIPCEWMLNTGLIAQQLKLGSMKLAKQYMRRVTTALESSTLSEENDLILRGVRFAFRVHQTTFQFVGGFDAESRRSREALLGPLPHLSSLPLQTPHSLLLPLESKKRKKRLGRSEEEPKKRREKKSVSVCSNATLARMATAKTGALDDDHERRRKRRGGPISFVSHVGDADMDAELNNEEVVLDQNGQGGLEELKENDEKDVEELKEDTKTTYIRSGPVTLDMGP</sequence>
<gene>
    <name evidence="3" type="ORF">QJS10_CPB21g01321</name>
</gene>
<dbReference type="GO" id="GO:0055028">
    <property type="term" value="C:cortical microtubule"/>
    <property type="evidence" value="ECO:0007669"/>
    <property type="project" value="TreeGrafter"/>
</dbReference>
<feature type="region of interest" description="Disordered" evidence="2">
    <location>
        <begin position="152"/>
        <end position="182"/>
    </location>
</feature>
<comment type="caution">
    <text evidence="3">The sequence shown here is derived from an EMBL/GenBank/DDBJ whole genome shotgun (WGS) entry which is preliminary data.</text>
</comment>
<proteinExistence type="predicted"/>
<keyword evidence="1" id="KW-0175">Coiled coil</keyword>
<name>A0AAV9C485_ACOCL</name>
<dbReference type="InterPro" id="IPR040265">
    <property type="entry name" value="CHUP1/IPGA1-like"/>
</dbReference>
<evidence type="ECO:0000313" key="3">
    <source>
        <dbReference type="EMBL" id="KAK1283099.1"/>
    </source>
</evidence>
<dbReference type="PANTHER" id="PTHR31342">
    <property type="entry name" value="PROTEIN CHUP1, CHLOROPLASTIC"/>
    <property type="match status" value="1"/>
</dbReference>
<evidence type="ECO:0000256" key="1">
    <source>
        <dbReference type="ARBA" id="ARBA00023054"/>
    </source>
</evidence>
<reference evidence="3" key="2">
    <citation type="submission" date="2023-06" db="EMBL/GenBank/DDBJ databases">
        <authorList>
            <person name="Ma L."/>
            <person name="Liu K.-W."/>
            <person name="Li Z."/>
            <person name="Hsiao Y.-Y."/>
            <person name="Qi Y."/>
            <person name="Fu T."/>
            <person name="Tang G."/>
            <person name="Zhang D."/>
            <person name="Sun W.-H."/>
            <person name="Liu D.-K."/>
            <person name="Li Y."/>
            <person name="Chen G.-Z."/>
            <person name="Liu X.-D."/>
            <person name="Liao X.-Y."/>
            <person name="Jiang Y.-T."/>
            <person name="Yu X."/>
            <person name="Hao Y."/>
            <person name="Huang J."/>
            <person name="Zhao X.-W."/>
            <person name="Ke S."/>
            <person name="Chen Y.-Y."/>
            <person name="Wu W.-L."/>
            <person name="Hsu J.-L."/>
            <person name="Lin Y.-F."/>
            <person name="Huang M.-D."/>
            <person name="Li C.-Y."/>
            <person name="Huang L."/>
            <person name="Wang Z.-W."/>
            <person name="Zhao X."/>
            <person name="Zhong W.-Y."/>
            <person name="Peng D.-H."/>
            <person name="Ahmad S."/>
            <person name="Lan S."/>
            <person name="Zhang J.-S."/>
            <person name="Tsai W.-C."/>
            <person name="Van De Peer Y."/>
            <person name="Liu Z.-J."/>
        </authorList>
    </citation>
    <scope>NUCLEOTIDE SEQUENCE</scope>
    <source>
        <strain evidence="3">CP</strain>
        <tissue evidence="3">Leaves</tissue>
    </source>
</reference>
<dbReference type="Proteomes" id="UP001180020">
    <property type="component" value="Unassembled WGS sequence"/>
</dbReference>
<feature type="region of interest" description="Disordered" evidence="2">
    <location>
        <begin position="115"/>
        <end position="140"/>
    </location>
</feature>
<evidence type="ECO:0000313" key="4">
    <source>
        <dbReference type="Proteomes" id="UP001180020"/>
    </source>
</evidence>
<accession>A0AAV9C485</accession>
<feature type="region of interest" description="Disordered" evidence="2">
    <location>
        <begin position="197"/>
        <end position="237"/>
    </location>
</feature>
<evidence type="ECO:0000256" key="2">
    <source>
        <dbReference type="SAM" id="MobiDB-lite"/>
    </source>
</evidence>
<dbReference type="PANTHER" id="PTHR31342:SF48">
    <property type="entry name" value="CHUP1-LIKE PROTEIN"/>
    <property type="match status" value="1"/>
</dbReference>
<protein>
    <submittedName>
        <fullName evidence="3">Uncharacterized protein</fullName>
    </submittedName>
</protein>
<keyword evidence="4" id="KW-1185">Reference proteome</keyword>
<reference evidence="3" key="1">
    <citation type="journal article" date="2023" name="Nat. Commun.">
        <title>Diploid and tetraploid genomes of Acorus and the evolution of monocots.</title>
        <authorList>
            <person name="Ma L."/>
            <person name="Liu K.W."/>
            <person name="Li Z."/>
            <person name="Hsiao Y.Y."/>
            <person name="Qi Y."/>
            <person name="Fu T."/>
            <person name="Tang G.D."/>
            <person name="Zhang D."/>
            <person name="Sun W.H."/>
            <person name="Liu D.K."/>
            <person name="Li Y."/>
            <person name="Chen G.Z."/>
            <person name="Liu X.D."/>
            <person name="Liao X.Y."/>
            <person name="Jiang Y.T."/>
            <person name="Yu X."/>
            <person name="Hao Y."/>
            <person name="Huang J."/>
            <person name="Zhao X.W."/>
            <person name="Ke S."/>
            <person name="Chen Y.Y."/>
            <person name="Wu W.L."/>
            <person name="Hsu J.L."/>
            <person name="Lin Y.F."/>
            <person name="Huang M.D."/>
            <person name="Li C.Y."/>
            <person name="Huang L."/>
            <person name="Wang Z.W."/>
            <person name="Zhao X."/>
            <person name="Zhong W.Y."/>
            <person name="Peng D.H."/>
            <person name="Ahmad S."/>
            <person name="Lan S."/>
            <person name="Zhang J.S."/>
            <person name="Tsai W.C."/>
            <person name="Van de Peer Y."/>
            <person name="Liu Z.J."/>
        </authorList>
    </citation>
    <scope>NUCLEOTIDE SEQUENCE</scope>
    <source>
        <strain evidence="3">CP</strain>
    </source>
</reference>
<organism evidence="3 4">
    <name type="scientific">Acorus calamus</name>
    <name type="common">Sweet flag</name>
    <dbReference type="NCBI Taxonomy" id="4465"/>
    <lineage>
        <taxon>Eukaryota</taxon>
        <taxon>Viridiplantae</taxon>
        <taxon>Streptophyta</taxon>
        <taxon>Embryophyta</taxon>
        <taxon>Tracheophyta</taxon>
        <taxon>Spermatophyta</taxon>
        <taxon>Magnoliopsida</taxon>
        <taxon>Liliopsida</taxon>
        <taxon>Acoraceae</taxon>
        <taxon>Acorus</taxon>
    </lineage>
</organism>
<dbReference type="EMBL" id="JAUJYO010000021">
    <property type="protein sequence ID" value="KAK1283099.1"/>
    <property type="molecule type" value="Genomic_DNA"/>
</dbReference>